<dbReference type="GO" id="GO:0004347">
    <property type="term" value="F:glucose-6-phosphate isomerase activity"/>
    <property type="evidence" value="ECO:0007669"/>
    <property type="project" value="UniProtKB-EC"/>
</dbReference>
<keyword evidence="2" id="KW-0324">Glycolysis</keyword>
<evidence type="ECO:0000256" key="3">
    <source>
        <dbReference type="ARBA" id="ARBA00023235"/>
    </source>
</evidence>
<dbReference type="GO" id="GO:0006094">
    <property type="term" value="P:gluconeogenesis"/>
    <property type="evidence" value="ECO:0007669"/>
    <property type="project" value="UniProtKB-KW"/>
</dbReference>
<dbReference type="GO" id="GO:0051156">
    <property type="term" value="P:glucose 6-phosphate metabolic process"/>
    <property type="evidence" value="ECO:0007669"/>
    <property type="project" value="TreeGrafter"/>
</dbReference>
<dbReference type="Gene3D" id="3.40.50.10490">
    <property type="entry name" value="Glucose-6-phosphate isomerase like protein, domain 1"/>
    <property type="match status" value="3"/>
</dbReference>
<dbReference type="Pfam" id="PF00342">
    <property type="entry name" value="PGI"/>
    <property type="match status" value="1"/>
</dbReference>
<organism evidence="4">
    <name type="scientific">hydrothermal vent metagenome</name>
    <dbReference type="NCBI Taxonomy" id="652676"/>
    <lineage>
        <taxon>unclassified sequences</taxon>
        <taxon>metagenomes</taxon>
        <taxon>ecological metagenomes</taxon>
    </lineage>
</organism>
<keyword evidence="1" id="KW-0312">Gluconeogenesis</keyword>
<dbReference type="AlphaFoldDB" id="A0A3B1BUF0"/>
<gene>
    <name evidence="4" type="ORF">MNBD_IGNAVI01-808</name>
</gene>
<dbReference type="EC" id="5.3.1.9" evidence="4"/>
<proteinExistence type="predicted"/>
<sequence>MNEIKTKLGKYEELFQAKMEELKAQKIISRIWEKDHAVWRNDPAEISNRLGWLDCADVAQTKFNEITEFVEQIKGEGFKNVLLMGMGGSSLAPEVFAKIFGVKDGYMNLSVIDSTHPDAVKELEDNLDPKETLYIVSTKSGGTVETISFMKRFYNDTLQVVGAEKVGKHFTAITDPGSGLESMAKELNFRKIFLNDPNIGGRYSALSFFGIVPAALIGVDLHELFIEVQKMIDYSKEENNSVAQLGVAVGVLAEHGVDKLTFILSDGLKPFGAWVEQLIAESTGKDGKGILPVEGEELLAPIEYSHDRVFVNLHLADDNKHTQHVSLLAEAGFPVIDIPMENIIELGAEYFKWEMATVIASWVIDIQPFDQPNVESAKVIARKMMSDYLEKGELTKLTPTLTSDSIKVYNDVDCKSVSEVLPEFLKNINEGENSIIGRSYIAIQAYVKMDENSERILHELRTKLQKKYQVATTVGFGPRFLHSTGQLHKGDAGNGLFIQIVSPSKIDVDIPDEPGKEESSITFGVLIESQVLGDRQALIDNNRKIIRFDVSDLSEDINKLV</sequence>
<dbReference type="PANTHER" id="PTHR11469:SF1">
    <property type="entry name" value="GLUCOSE-6-PHOSPHATE ISOMERASE"/>
    <property type="match status" value="1"/>
</dbReference>
<dbReference type="SUPFAM" id="SSF53697">
    <property type="entry name" value="SIS domain"/>
    <property type="match status" value="1"/>
</dbReference>
<dbReference type="EMBL" id="UOGD01000007">
    <property type="protein sequence ID" value="VAX15158.1"/>
    <property type="molecule type" value="Genomic_DNA"/>
</dbReference>
<dbReference type="InterPro" id="IPR001672">
    <property type="entry name" value="G6P_Isomerase"/>
</dbReference>
<dbReference type="GO" id="GO:0006096">
    <property type="term" value="P:glycolytic process"/>
    <property type="evidence" value="ECO:0007669"/>
    <property type="project" value="UniProtKB-KW"/>
</dbReference>
<dbReference type="PRINTS" id="PR00662">
    <property type="entry name" value="G6PISOMERASE"/>
</dbReference>
<dbReference type="GO" id="GO:0048029">
    <property type="term" value="F:monosaccharide binding"/>
    <property type="evidence" value="ECO:0007669"/>
    <property type="project" value="TreeGrafter"/>
</dbReference>
<dbReference type="PANTHER" id="PTHR11469">
    <property type="entry name" value="GLUCOSE-6-PHOSPHATE ISOMERASE"/>
    <property type="match status" value="1"/>
</dbReference>
<reference evidence="4" key="1">
    <citation type="submission" date="2018-06" db="EMBL/GenBank/DDBJ databases">
        <authorList>
            <person name="Zhirakovskaya E."/>
        </authorList>
    </citation>
    <scope>NUCLEOTIDE SEQUENCE</scope>
</reference>
<dbReference type="InterPro" id="IPR046348">
    <property type="entry name" value="SIS_dom_sf"/>
</dbReference>
<dbReference type="PROSITE" id="PS51463">
    <property type="entry name" value="P_GLUCOSE_ISOMERASE_3"/>
    <property type="match status" value="1"/>
</dbReference>
<dbReference type="GO" id="GO:0005829">
    <property type="term" value="C:cytosol"/>
    <property type="evidence" value="ECO:0007669"/>
    <property type="project" value="TreeGrafter"/>
</dbReference>
<evidence type="ECO:0000313" key="4">
    <source>
        <dbReference type="EMBL" id="VAX15158.1"/>
    </source>
</evidence>
<dbReference type="GO" id="GO:0097367">
    <property type="term" value="F:carbohydrate derivative binding"/>
    <property type="evidence" value="ECO:0007669"/>
    <property type="project" value="InterPro"/>
</dbReference>
<keyword evidence="3 4" id="KW-0413">Isomerase</keyword>
<evidence type="ECO:0000256" key="1">
    <source>
        <dbReference type="ARBA" id="ARBA00022432"/>
    </source>
</evidence>
<protein>
    <submittedName>
        <fullName evidence="4">Glucose-6-phosphate isomerase</fullName>
        <ecNumber evidence="4">5.3.1.9</ecNumber>
    </submittedName>
</protein>
<name>A0A3B1BUF0_9ZZZZ</name>
<accession>A0A3B1BUF0</accession>
<evidence type="ECO:0000256" key="2">
    <source>
        <dbReference type="ARBA" id="ARBA00023152"/>
    </source>
</evidence>